<sequence length="87" mass="9761">MEDNLELIFMPALIVLLINAQKTKGEPLTQNEVEAIRDNAVCIALPSGSNAMMAEKRGYDDINPEFAWLEYLSYINGLSDTKEINNQ</sequence>
<comment type="caution">
    <text evidence="1">The sequence shown here is derived from an EMBL/GenBank/DDBJ whole genome shotgun (WGS) entry which is preliminary data.</text>
</comment>
<accession>A0A9X1SK09</accession>
<reference evidence="1" key="1">
    <citation type="submission" date="2021-11" db="EMBL/GenBank/DDBJ databases">
        <title>Jinshanibacter sp. isolated from one year old Eriocheir sinensis.</title>
        <authorList>
            <person name="Li J.-Y."/>
            <person name="He W."/>
            <person name="Gao T.-H."/>
        </authorList>
    </citation>
    <scope>NUCLEOTIDE SEQUENCE</scope>
    <source>
        <strain evidence="1">LJY008</strain>
    </source>
</reference>
<evidence type="ECO:0000313" key="2">
    <source>
        <dbReference type="Proteomes" id="UP001139171"/>
    </source>
</evidence>
<dbReference type="EMBL" id="JAJNAG010000004">
    <property type="protein sequence ID" value="MCD1125150.1"/>
    <property type="molecule type" value="Genomic_DNA"/>
</dbReference>
<organism evidence="1 2">
    <name type="scientific">Limnobaculum eriocheiris</name>
    <dbReference type="NCBI Taxonomy" id="2897391"/>
    <lineage>
        <taxon>Bacteria</taxon>
        <taxon>Pseudomonadati</taxon>
        <taxon>Pseudomonadota</taxon>
        <taxon>Gammaproteobacteria</taxon>
        <taxon>Enterobacterales</taxon>
        <taxon>Budviciaceae</taxon>
        <taxon>Limnobaculum</taxon>
    </lineage>
</organism>
<protein>
    <submittedName>
        <fullName evidence="1">Uncharacterized protein</fullName>
    </submittedName>
</protein>
<evidence type="ECO:0000313" key="1">
    <source>
        <dbReference type="EMBL" id="MCD1125150.1"/>
    </source>
</evidence>
<dbReference type="Proteomes" id="UP001139171">
    <property type="component" value="Unassembled WGS sequence"/>
</dbReference>
<gene>
    <name evidence="1" type="ORF">LPW36_03760</name>
</gene>
<name>A0A9X1SK09_9GAMM</name>
<dbReference type="AlphaFoldDB" id="A0A9X1SK09"/>
<dbReference type="RefSeq" id="WP_230608136.1">
    <property type="nucleotide sequence ID" value="NZ_JAJNAG010000004.1"/>
</dbReference>
<proteinExistence type="predicted"/>
<keyword evidence="2" id="KW-1185">Reference proteome</keyword>